<accession>A0ABY4QNL5</accession>
<dbReference type="Proteomes" id="UP001056610">
    <property type="component" value="Chromosome"/>
</dbReference>
<sequence>MVDYRITARERTRFKRCRRQWDFASPHRRNLRSTGFVEPALPAALKDALAVYYYPGTWG</sequence>
<name>A0ABY4QNL5_9MYCO</name>
<evidence type="ECO:0000313" key="1">
    <source>
        <dbReference type="EMBL" id="UQX12449.1"/>
    </source>
</evidence>
<keyword evidence="2" id="KW-1185">Reference proteome</keyword>
<evidence type="ECO:0000313" key="2">
    <source>
        <dbReference type="Proteomes" id="UP001056610"/>
    </source>
</evidence>
<reference evidence="1" key="1">
    <citation type="submission" date="2022-05" db="EMBL/GenBank/DDBJ databases">
        <title>A methanotrophic Mycobacterium dominates a cave microbial ecosystem.</title>
        <authorList>
            <person name="Van Spanning R.J.M."/>
            <person name="Guan Q."/>
            <person name="Melkonian C."/>
            <person name="Gallant J."/>
            <person name="Polerecky L."/>
            <person name="Flot J.-F."/>
            <person name="Brandt B.W."/>
            <person name="Braster M."/>
            <person name="Iturbe Espinoza P."/>
            <person name="Aerts J."/>
            <person name="Meima-Franke M."/>
            <person name="Piersma S.R."/>
            <person name="Bunduc C."/>
            <person name="Ummels R."/>
            <person name="Pain A."/>
            <person name="Fleming E.J."/>
            <person name="van der Wel N."/>
            <person name="Gherman V.D."/>
            <person name="Sarbu S.M."/>
            <person name="Bodelier P.L.E."/>
            <person name="Bitter W."/>
        </authorList>
    </citation>
    <scope>NUCLEOTIDE SEQUENCE</scope>
    <source>
        <strain evidence="1">Sulfur Cave</strain>
    </source>
</reference>
<dbReference type="EMBL" id="CP097320">
    <property type="protein sequence ID" value="UQX12449.1"/>
    <property type="molecule type" value="Genomic_DNA"/>
</dbReference>
<gene>
    <name evidence="1" type="ORF">M5I08_09530</name>
</gene>
<organism evidence="1 2">
    <name type="scientific">Candidatus Mycobacterium methanotrophicum</name>
    <dbReference type="NCBI Taxonomy" id="2943498"/>
    <lineage>
        <taxon>Bacteria</taxon>
        <taxon>Bacillati</taxon>
        <taxon>Actinomycetota</taxon>
        <taxon>Actinomycetes</taxon>
        <taxon>Mycobacteriales</taxon>
        <taxon>Mycobacteriaceae</taxon>
        <taxon>Mycobacterium</taxon>
    </lineage>
</organism>
<proteinExistence type="predicted"/>
<protein>
    <submittedName>
        <fullName evidence="1">Uncharacterized protein</fullName>
    </submittedName>
</protein>
<dbReference type="RefSeq" id="WP_219066393.1">
    <property type="nucleotide sequence ID" value="NZ_CAJUXY010000007.1"/>
</dbReference>